<name>A0AC35G333_9BILA</name>
<evidence type="ECO:0000313" key="1">
    <source>
        <dbReference type="Proteomes" id="UP000887580"/>
    </source>
</evidence>
<dbReference type="WBParaSite" id="PS1159_v2.g2355.t3">
    <property type="protein sequence ID" value="PS1159_v2.g2355.t3"/>
    <property type="gene ID" value="PS1159_v2.g2355"/>
</dbReference>
<dbReference type="Proteomes" id="UP000887580">
    <property type="component" value="Unplaced"/>
</dbReference>
<reference evidence="2" key="1">
    <citation type="submission" date="2022-11" db="UniProtKB">
        <authorList>
            <consortium name="WormBaseParasite"/>
        </authorList>
    </citation>
    <scope>IDENTIFICATION</scope>
</reference>
<accession>A0AC35G333</accession>
<proteinExistence type="predicted"/>
<organism evidence="1 2">
    <name type="scientific">Panagrolaimus sp. PS1159</name>
    <dbReference type="NCBI Taxonomy" id="55785"/>
    <lineage>
        <taxon>Eukaryota</taxon>
        <taxon>Metazoa</taxon>
        <taxon>Ecdysozoa</taxon>
        <taxon>Nematoda</taxon>
        <taxon>Chromadorea</taxon>
        <taxon>Rhabditida</taxon>
        <taxon>Tylenchina</taxon>
        <taxon>Panagrolaimomorpha</taxon>
        <taxon>Panagrolaimoidea</taxon>
        <taxon>Panagrolaimidae</taxon>
        <taxon>Panagrolaimus</taxon>
    </lineage>
</organism>
<protein>
    <submittedName>
        <fullName evidence="2">Phosphohydrolase</fullName>
    </submittedName>
</protein>
<evidence type="ECO:0000313" key="2">
    <source>
        <dbReference type="WBParaSite" id="PS1159_v2.g2355.t3"/>
    </source>
</evidence>
<sequence length="493" mass="56746">MSEVVRDWDMHKAEFVDFNTGNGCGTVRLPEICRLIINTLIFDRLKYIMQLGLTHYVFPGATHTRFVHSISTAYYAFELAKVIQLHHPDLITGSETLCITLAALCHDLGHVPYSHLFEDVLPLQNGDKKFKHEEMSHEEMSVKLFEKILAEYPDTRKGLKKYLSDEHIKFICDLINPPKNLPKDDEEWNLYGNRDKAFLFGIVSNPLNGLDVDKFEYMLRDADCSGVNIAFDKEIILRVISSARIHHHVNYGFNWIAFSEKHLCNVRQIFETRKRLYNIVCYHRMKEIIDDTVKEALKLAGSHMYFENNAGKIFSMMKCPSDPDAYLQLNDNIFNTILHSKEKVFEPARNLLKTVVTRRVPKIIAKFDSLKAEQGPAEIASHLRKTLSEITLKSCYKSSSSESYFKVITETYHAGKGNVNPIPKVLFYPRNKDLDAFVYSADHGLESMSTIFIYVPYECSDDDAKYAFGKLKNFAEKRTIVPPINMFKPSIKV</sequence>